<organism evidence="4">
    <name type="scientific">marine metagenome</name>
    <dbReference type="NCBI Taxonomy" id="408172"/>
    <lineage>
        <taxon>unclassified sequences</taxon>
        <taxon>metagenomes</taxon>
        <taxon>ecological metagenomes</taxon>
    </lineage>
</organism>
<dbReference type="InterPro" id="IPR015424">
    <property type="entry name" value="PyrdxlP-dep_Trfase"/>
</dbReference>
<evidence type="ECO:0000313" key="4">
    <source>
        <dbReference type="EMBL" id="SVE30475.1"/>
    </source>
</evidence>
<dbReference type="PANTHER" id="PTHR43586:SF8">
    <property type="entry name" value="CYSTEINE DESULFURASE 1, CHLOROPLASTIC"/>
    <property type="match status" value="1"/>
</dbReference>
<sequence>MERRGFLRGASSVVGASLLSGSWSAAQSAGGPSVPPMGMTNLGGGAPTDEAFWTQIRQQFRLSYDRIYLNTAGLGPSPRRVIRAVSEMIEDLEDRCESGHSHDLWETAKGRAARILGCDPDEIAYTRNTTEGVNIVCNGLPLETGDEVITTTHEHVGNTISWLARQRRDGIRMRVFEPSMTSAAETLQRLTDLITPRTRAISISHITT</sequence>
<gene>
    <name evidence="4" type="ORF">METZ01_LOCUS483329</name>
</gene>
<feature type="region of interest" description="Disordered" evidence="2">
    <location>
        <begin position="25"/>
        <end position="46"/>
    </location>
</feature>
<dbReference type="SUPFAM" id="SSF53383">
    <property type="entry name" value="PLP-dependent transferases"/>
    <property type="match status" value="1"/>
</dbReference>
<dbReference type="Pfam" id="PF00266">
    <property type="entry name" value="Aminotran_5"/>
    <property type="match status" value="1"/>
</dbReference>
<reference evidence="4" key="1">
    <citation type="submission" date="2018-05" db="EMBL/GenBank/DDBJ databases">
        <authorList>
            <person name="Lanie J.A."/>
            <person name="Ng W.-L."/>
            <person name="Kazmierczak K.M."/>
            <person name="Andrzejewski T.M."/>
            <person name="Davidsen T.M."/>
            <person name="Wayne K.J."/>
            <person name="Tettelin H."/>
            <person name="Glass J.I."/>
            <person name="Rusch D."/>
            <person name="Podicherti R."/>
            <person name="Tsui H.-C.T."/>
            <person name="Winkler M.E."/>
        </authorList>
    </citation>
    <scope>NUCLEOTIDE SEQUENCE</scope>
</reference>
<protein>
    <recommendedName>
        <fullName evidence="3">Aminotransferase class V domain-containing protein</fullName>
    </recommendedName>
</protein>
<dbReference type="EMBL" id="UINC01208095">
    <property type="protein sequence ID" value="SVE30475.1"/>
    <property type="molecule type" value="Genomic_DNA"/>
</dbReference>
<proteinExistence type="predicted"/>
<keyword evidence="1" id="KW-0663">Pyridoxal phosphate</keyword>
<dbReference type="PANTHER" id="PTHR43586">
    <property type="entry name" value="CYSTEINE DESULFURASE"/>
    <property type="match status" value="1"/>
</dbReference>
<dbReference type="InterPro" id="IPR015422">
    <property type="entry name" value="PyrdxlP-dep_Trfase_small"/>
</dbReference>
<name>A0A383CFJ5_9ZZZZ</name>
<dbReference type="Gene3D" id="3.40.640.10">
    <property type="entry name" value="Type I PLP-dependent aspartate aminotransferase-like (Major domain)"/>
    <property type="match status" value="1"/>
</dbReference>
<dbReference type="InterPro" id="IPR015421">
    <property type="entry name" value="PyrdxlP-dep_Trfase_major"/>
</dbReference>
<evidence type="ECO:0000256" key="1">
    <source>
        <dbReference type="ARBA" id="ARBA00022898"/>
    </source>
</evidence>
<dbReference type="AlphaFoldDB" id="A0A383CFJ5"/>
<dbReference type="InterPro" id="IPR000192">
    <property type="entry name" value="Aminotrans_V_dom"/>
</dbReference>
<feature type="non-terminal residue" evidence="4">
    <location>
        <position position="208"/>
    </location>
</feature>
<evidence type="ECO:0000256" key="2">
    <source>
        <dbReference type="SAM" id="MobiDB-lite"/>
    </source>
</evidence>
<feature type="domain" description="Aminotransferase class V" evidence="3">
    <location>
        <begin position="67"/>
        <end position="207"/>
    </location>
</feature>
<evidence type="ECO:0000259" key="3">
    <source>
        <dbReference type="Pfam" id="PF00266"/>
    </source>
</evidence>
<accession>A0A383CFJ5</accession>
<dbReference type="Gene3D" id="3.90.1150.10">
    <property type="entry name" value="Aspartate Aminotransferase, domain 1"/>
    <property type="match status" value="1"/>
</dbReference>